<dbReference type="EMBL" id="GBEZ01014846">
    <property type="protein sequence ID" value="JAC71263.1"/>
    <property type="molecule type" value="Transcribed_RNA"/>
</dbReference>
<sequence length="146" mass="16431">LSSRILNRNSKRTLNSLLQTLPGKCGVAYAIHGRKSVDVLHSGRNNSAYGSFGALSGKDRRSFRWIVSCASENASVTEELPIQAIVPEILRSLEEQSNLVLQEHQRLKSMFHLILAGECDMYILTRGWRCRPGSPWCWEDNLCSAR</sequence>
<dbReference type="AlphaFoldDB" id="A0A061RH27"/>
<feature type="non-terminal residue" evidence="1">
    <location>
        <position position="146"/>
    </location>
</feature>
<gene>
    <name evidence="1" type="ORF">TSPGSL018_2307</name>
</gene>
<feature type="non-terminal residue" evidence="1">
    <location>
        <position position="1"/>
    </location>
</feature>
<name>A0A061RH27_9CHLO</name>
<protein>
    <submittedName>
        <fullName evidence="1">Uncharacterized protein</fullName>
    </submittedName>
</protein>
<proteinExistence type="predicted"/>
<evidence type="ECO:0000313" key="1">
    <source>
        <dbReference type="EMBL" id="JAC71263.1"/>
    </source>
</evidence>
<organism evidence="1">
    <name type="scientific">Tetraselmis sp. GSL018</name>
    <dbReference type="NCBI Taxonomy" id="582737"/>
    <lineage>
        <taxon>Eukaryota</taxon>
        <taxon>Viridiplantae</taxon>
        <taxon>Chlorophyta</taxon>
        <taxon>core chlorophytes</taxon>
        <taxon>Chlorodendrophyceae</taxon>
        <taxon>Chlorodendrales</taxon>
        <taxon>Chlorodendraceae</taxon>
        <taxon>Tetraselmis</taxon>
    </lineage>
</organism>
<reference evidence="1" key="1">
    <citation type="submission" date="2014-05" db="EMBL/GenBank/DDBJ databases">
        <title>The transcriptome of the halophilic microalga Tetraselmis sp. GSL018 isolated from the Great Salt Lake, Utah.</title>
        <authorList>
            <person name="Jinkerson R.E."/>
            <person name="D'Adamo S."/>
            <person name="Posewitz M.C."/>
        </authorList>
    </citation>
    <scope>NUCLEOTIDE SEQUENCE</scope>
    <source>
        <strain evidence="1">GSL018</strain>
    </source>
</reference>
<accession>A0A061RH27</accession>